<proteinExistence type="predicted"/>
<dbReference type="EMBL" id="JAMYWD010000006">
    <property type="protein sequence ID" value="KAJ4967874.1"/>
    <property type="molecule type" value="Genomic_DNA"/>
</dbReference>
<evidence type="ECO:0000256" key="1">
    <source>
        <dbReference type="SAM" id="Phobius"/>
    </source>
</evidence>
<keyword evidence="1" id="KW-0472">Membrane</keyword>
<keyword evidence="1" id="KW-1133">Transmembrane helix</keyword>
<evidence type="ECO:0000259" key="2">
    <source>
        <dbReference type="Pfam" id="PF12937"/>
    </source>
</evidence>
<keyword evidence="1" id="KW-0812">Transmembrane</keyword>
<feature type="domain" description="F-box" evidence="2">
    <location>
        <begin position="43"/>
        <end position="77"/>
    </location>
</feature>
<dbReference type="InterPro" id="IPR044809">
    <property type="entry name" value="AUF1-like"/>
</dbReference>
<dbReference type="Proteomes" id="UP001141806">
    <property type="component" value="Unassembled WGS sequence"/>
</dbReference>
<comment type="caution">
    <text evidence="3">The sequence shown here is derived from an EMBL/GenBank/DDBJ whole genome shotgun (WGS) entry which is preliminary data.</text>
</comment>
<feature type="transmembrane region" description="Helical" evidence="1">
    <location>
        <begin position="122"/>
        <end position="144"/>
    </location>
</feature>
<organism evidence="3 4">
    <name type="scientific">Protea cynaroides</name>
    <dbReference type="NCBI Taxonomy" id="273540"/>
    <lineage>
        <taxon>Eukaryota</taxon>
        <taxon>Viridiplantae</taxon>
        <taxon>Streptophyta</taxon>
        <taxon>Embryophyta</taxon>
        <taxon>Tracheophyta</taxon>
        <taxon>Spermatophyta</taxon>
        <taxon>Magnoliopsida</taxon>
        <taxon>Proteales</taxon>
        <taxon>Proteaceae</taxon>
        <taxon>Protea</taxon>
    </lineage>
</organism>
<protein>
    <recommendedName>
        <fullName evidence="2">F-box domain-containing protein</fullName>
    </recommendedName>
</protein>
<dbReference type="Pfam" id="PF12937">
    <property type="entry name" value="F-box-like"/>
    <property type="match status" value="1"/>
</dbReference>
<name>A0A9Q0QQE6_9MAGN</name>
<dbReference type="InterPro" id="IPR001810">
    <property type="entry name" value="F-box_dom"/>
</dbReference>
<dbReference type="AlphaFoldDB" id="A0A9Q0QQE6"/>
<keyword evidence="4" id="KW-1185">Reference proteome</keyword>
<dbReference type="OrthoDB" id="1113608at2759"/>
<accession>A0A9Q0QQE6</accession>
<gene>
    <name evidence="3" type="ORF">NE237_014575</name>
</gene>
<dbReference type="SUPFAM" id="SSF81383">
    <property type="entry name" value="F-box domain"/>
    <property type="match status" value="1"/>
</dbReference>
<dbReference type="InterPro" id="IPR036047">
    <property type="entry name" value="F-box-like_dom_sf"/>
</dbReference>
<evidence type="ECO:0000313" key="3">
    <source>
        <dbReference type="EMBL" id="KAJ4967874.1"/>
    </source>
</evidence>
<dbReference type="PANTHER" id="PTHR31215">
    <property type="entry name" value="OS05G0510400 PROTEIN-RELATED"/>
    <property type="match status" value="1"/>
</dbReference>
<evidence type="ECO:0000313" key="4">
    <source>
        <dbReference type="Proteomes" id="UP001141806"/>
    </source>
</evidence>
<sequence length="201" mass="22784">MFRHQSLFLHVSSQTDLRGRIWPELYQEPETEPESEAEIDHFDRVPNSLLLIVFNKIGDVKALGRCCLVSRRFHDLVPQVDDVEVRVDCVISDDYASSDASAADKNIGVFSNYKQIISIDSLFLSSTSFLFLLFLTSFSFYFVLCGTFKYNRTTVNLQFATKQSEFKACVANVIARLEDEAGTVLSAMLEATKNAERKIKT</sequence>
<reference evidence="3" key="1">
    <citation type="journal article" date="2023" name="Plant J.">
        <title>The genome of the king protea, Protea cynaroides.</title>
        <authorList>
            <person name="Chang J."/>
            <person name="Duong T.A."/>
            <person name="Schoeman C."/>
            <person name="Ma X."/>
            <person name="Roodt D."/>
            <person name="Barker N."/>
            <person name="Li Z."/>
            <person name="Van de Peer Y."/>
            <person name="Mizrachi E."/>
        </authorList>
    </citation>
    <scope>NUCLEOTIDE SEQUENCE</scope>
    <source>
        <tissue evidence="3">Young leaves</tissue>
    </source>
</reference>